<evidence type="ECO:0000256" key="1">
    <source>
        <dbReference type="ARBA" id="ARBA00023015"/>
    </source>
</evidence>
<dbReference type="GO" id="GO:0003700">
    <property type="term" value="F:DNA-binding transcription factor activity"/>
    <property type="evidence" value="ECO:0007669"/>
    <property type="project" value="TreeGrafter"/>
</dbReference>
<protein>
    <submittedName>
        <fullName evidence="5">Unannotated protein</fullName>
    </submittedName>
</protein>
<keyword evidence="3" id="KW-0804">Transcription</keyword>
<proteinExistence type="predicted"/>
<evidence type="ECO:0000256" key="3">
    <source>
        <dbReference type="ARBA" id="ARBA00023163"/>
    </source>
</evidence>
<reference evidence="5" key="1">
    <citation type="submission" date="2020-05" db="EMBL/GenBank/DDBJ databases">
        <authorList>
            <person name="Chiriac C."/>
            <person name="Salcher M."/>
            <person name="Ghai R."/>
            <person name="Kavagutti S V."/>
        </authorList>
    </citation>
    <scope>NUCLEOTIDE SEQUENCE</scope>
</reference>
<dbReference type="InterPro" id="IPR001647">
    <property type="entry name" value="HTH_TetR"/>
</dbReference>
<feature type="domain" description="HTH tetR-type" evidence="4">
    <location>
        <begin position="13"/>
        <end position="73"/>
    </location>
</feature>
<dbReference type="PANTHER" id="PTHR30055:SF234">
    <property type="entry name" value="HTH-TYPE TRANSCRIPTIONAL REGULATOR BETI"/>
    <property type="match status" value="1"/>
</dbReference>
<dbReference type="Pfam" id="PF00440">
    <property type="entry name" value="TetR_N"/>
    <property type="match status" value="1"/>
</dbReference>
<organism evidence="5">
    <name type="scientific">freshwater metagenome</name>
    <dbReference type="NCBI Taxonomy" id="449393"/>
    <lineage>
        <taxon>unclassified sequences</taxon>
        <taxon>metagenomes</taxon>
        <taxon>ecological metagenomes</taxon>
    </lineage>
</organism>
<evidence type="ECO:0000259" key="4">
    <source>
        <dbReference type="PROSITE" id="PS50977"/>
    </source>
</evidence>
<keyword evidence="1" id="KW-0805">Transcription regulation</keyword>
<dbReference type="GO" id="GO:0000976">
    <property type="term" value="F:transcription cis-regulatory region binding"/>
    <property type="evidence" value="ECO:0007669"/>
    <property type="project" value="TreeGrafter"/>
</dbReference>
<accession>A0A6J7RF88</accession>
<sequence length="417" mass="45115">MGTPPRVRQRRAVANDERILDVAVELLATEGWLNFLPSRVGAEAGLSRQSVLRRFPDRGALATAIWQHRLSPDLSRILAELLSAAGLLADESGSGSAPSATSGTPEALVSALQPLLNVAVPMRSAAELLVIAHFEPALHEAITGTLGAQVTAWCTPGRHGPGPVLAAQRAYLLEQGLGLLIAGRRPGIADFDALSAATQLMQALNSPTEPVNLPRTPAKHLDERTVPFDTGDPIRDLLLQAALDGVSEHGFDGVSVQSIADAAGYSEGTLWNRWPSKLTLFEEATERHLALGLKANHDWLQNVTSQYGQGVAEAVHAREVQRPTRTHLRALNLEQARLAWHHPELSEGIELQLAQFVSGYQVAHPEWTVAEATTHLHFEWAFGFGAVVLPLLHREAWRLPYDVITTPMSRSASEPSA</sequence>
<keyword evidence="2" id="KW-0238">DNA-binding</keyword>
<dbReference type="Gene3D" id="1.10.357.10">
    <property type="entry name" value="Tetracycline Repressor, domain 2"/>
    <property type="match status" value="2"/>
</dbReference>
<dbReference type="PANTHER" id="PTHR30055">
    <property type="entry name" value="HTH-TYPE TRANSCRIPTIONAL REGULATOR RUTR"/>
    <property type="match status" value="1"/>
</dbReference>
<gene>
    <name evidence="5" type="ORF">UFOPK3992_02094</name>
</gene>
<dbReference type="AlphaFoldDB" id="A0A6J7RF88"/>
<dbReference type="InterPro" id="IPR009057">
    <property type="entry name" value="Homeodomain-like_sf"/>
</dbReference>
<evidence type="ECO:0000313" key="5">
    <source>
        <dbReference type="EMBL" id="CAB5027465.1"/>
    </source>
</evidence>
<dbReference type="EMBL" id="CAFBOZ010000397">
    <property type="protein sequence ID" value="CAB5027465.1"/>
    <property type="molecule type" value="Genomic_DNA"/>
</dbReference>
<dbReference type="SUPFAM" id="SSF46689">
    <property type="entry name" value="Homeodomain-like"/>
    <property type="match status" value="2"/>
</dbReference>
<dbReference type="PROSITE" id="PS50977">
    <property type="entry name" value="HTH_TETR_2"/>
    <property type="match status" value="2"/>
</dbReference>
<name>A0A6J7RF88_9ZZZZ</name>
<evidence type="ECO:0000256" key="2">
    <source>
        <dbReference type="ARBA" id="ARBA00023125"/>
    </source>
</evidence>
<dbReference type="InterPro" id="IPR050109">
    <property type="entry name" value="HTH-type_TetR-like_transc_reg"/>
</dbReference>
<feature type="domain" description="HTH tetR-type" evidence="4">
    <location>
        <begin position="232"/>
        <end position="292"/>
    </location>
</feature>